<feature type="region of interest" description="Disordered" evidence="1">
    <location>
        <begin position="141"/>
        <end position="190"/>
    </location>
</feature>
<dbReference type="Proteomes" id="UP000230551">
    <property type="component" value="Unassembled WGS sequence"/>
</dbReference>
<evidence type="ECO:0000256" key="2">
    <source>
        <dbReference type="SAM" id="SignalP"/>
    </source>
</evidence>
<dbReference type="STRING" id="85968.GCA_900073015_00345"/>
<dbReference type="OrthoDB" id="4724753at2"/>
<name>A0A2G5P4Q5_9MYCO</name>
<evidence type="ECO:0000256" key="1">
    <source>
        <dbReference type="SAM" id="MobiDB-lite"/>
    </source>
</evidence>
<reference evidence="3 4" key="1">
    <citation type="journal article" date="2017" name="Infect. Genet. Evol.">
        <title>The new phylogeny of the genus Mycobacterium: The old and the news.</title>
        <authorList>
            <person name="Tortoli E."/>
            <person name="Fedrizzi T."/>
            <person name="Meehan C.J."/>
            <person name="Trovato A."/>
            <person name="Grottola A."/>
            <person name="Giacobazzi E."/>
            <person name="Serpini G.F."/>
            <person name="Tagliazucchi S."/>
            <person name="Fabio A."/>
            <person name="Bettua C."/>
            <person name="Bertorelli R."/>
            <person name="Frascaro F."/>
            <person name="De Sanctis V."/>
            <person name="Pecorari M."/>
            <person name="Jousson O."/>
            <person name="Segata N."/>
            <person name="Cirillo D.M."/>
        </authorList>
    </citation>
    <scope>NUCLEOTIDE SEQUENCE [LARGE SCALE GENOMIC DNA]</scope>
    <source>
        <strain evidence="3 4">CIP1034565</strain>
    </source>
</reference>
<feature type="compositionally biased region" description="Low complexity" evidence="1">
    <location>
        <begin position="149"/>
        <end position="160"/>
    </location>
</feature>
<feature type="chain" id="PRO_5038620256" evidence="2">
    <location>
        <begin position="25"/>
        <end position="315"/>
    </location>
</feature>
<dbReference type="RefSeq" id="WP_090585266.1">
    <property type="nucleotide sequence ID" value="NZ_CP104302.1"/>
</dbReference>
<sequence>MSSTKYAGYLGGAAVAAGIGAAMAVGGAATAHAETDPGADAKPASSASESTAKPGDKVTAAVKKVASRVQESAATVESGVRKVSSASKSFDPAETVRDLKRGFDRAEAKLERRVAQAKSTLAGDDLLAGGSELLSKATKTARSLKPTVEPAAPAAKANAEANRDSGGGDAFLTNPFRSDDPDPDPAGMYGPLLEVRNAVRDANPIPQLDPVVREGFEAGYRVSQMIPWVNLPIPLLQLATGTHEEQKIAQATVNQLLLTLPPVGIVYYGYDQAADLLNVEEGAAELKEKFFATIWGIDFVNLLHNGGQSGLPTRD</sequence>
<dbReference type="AlphaFoldDB" id="A0A2G5P4Q5"/>
<keyword evidence="4" id="KW-1185">Reference proteome</keyword>
<evidence type="ECO:0000313" key="3">
    <source>
        <dbReference type="EMBL" id="PIB73257.1"/>
    </source>
</evidence>
<evidence type="ECO:0000313" key="4">
    <source>
        <dbReference type="Proteomes" id="UP000230551"/>
    </source>
</evidence>
<accession>A0A2G5P4Q5</accession>
<keyword evidence="2" id="KW-0732">Signal</keyword>
<gene>
    <name evidence="3" type="ORF">CQY22_017660</name>
</gene>
<comment type="caution">
    <text evidence="3">The sequence shown here is derived from an EMBL/GenBank/DDBJ whole genome shotgun (WGS) entry which is preliminary data.</text>
</comment>
<organism evidence="3 4">
    <name type="scientific">Mycolicibacterium brumae</name>
    <dbReference type="NCBI Taxonomy" id="85968"/>
    <lineage>
        <taxon>Bacteria</taxon>
        <taxon>Bacillati</taxon>
        <taxon>Actinomycetota</taxon>
        <taxon>Actinomycetes</taxon>
        <taxon>Mycobacteriales</taxon>
        <taxon>Mycobacteriaceae</taxon>
        <taxon>Mycolicibacterium</taxon>
    </lineage>
</organism>
<feature type="region of interest" description="Disordered" evidence="1">
    <location>
        <begin position="28"/>
        <end position="59"/>
    </location>
</feature>
<dbReference type="EMBL" id="PDCN02000036">
    <property type="protein sequence ID" value="PIB73257.1"/>
    <property type="molecule type" value="Genomic_DNA"/>
</dbReference>
<feature type="signal peptide" evidence="2">
    <location>
        <begin position="1"/>
        <end position="24"/>
    </location>
</feature>
<protein>
    <submittedName>
        <fullName evidence="3">Uncharacterized protein</fullName>
    </submittedName>
</protein>
<proteinExistence type="predicted"/>